<sequence>HWRTLAKVKREYRDACGWTIWESRVTFKTTFLVGQPPVTAQVTFVCDNRRRDPDNHMAMLKPLWDALVEMGVLEDDSHDKLKILDPKWERGEKQVIVELSPYQNGGRE</sequence>
<dbReference type="AlphaFoldDB" id="A0A0F8XMP2"/>
<feature type="non-terminal residue" evidence="1">
    <location>
        <position position="1"/>
    </location>
</feature>
<dbReference type="GO" id="GO:0000287">
    <property type="term" value="F:magnesium ion binding"/>
    <property type="evidence" value="ECO:0007669"/>
    <property type="project" value="InterPro"/>
</dbReference>
<dbReference type="InterPro" id="IPR036614">
    <property type="entry name" value="RusA-like_sf"/>
</dbReference>
<comment type="caution">
    <text evidence="1">The sequence shown here is derived from an EMBL/GenBank/DDBJ whole genome shotgun (WGS) entry which is preliminary data.</text>
</comment>
<dbReference type="GO" id="GO:0006310">
    <property type="term" value="P:DNA recombination"/>
    <property type="evidence" value="ECO:0007669"/>
    <property type="project" value="InterPro"/>
</dbReference>
<reference evidence="1" key="1">
    <citation type="journal article" date="2015" name="Nature">
        <title>Complex archaea that bridge the gap between prokaryotes and eukaryotes.</title>
        <authorList>
            <person name="Spang A."/>
            <person name="Saw J.H."/>
            <person name="Jorgensen S.L."/>
            <person name="Zaremba-Niedzwiedzka K."/>
            <person name="Martijn J."/>
            <person name="Lind A.E."/>
            <person name="van Eijk R."/>
            <person name="Schleper C."/>
            <person name="Guy L."/>
            <person name="Ettema T.J."/>
        </authorList>
    </citation>
    <scope>NUCLEOTIDE SEQUENCE</scope>
</reference>
<name>A0A0F8XMP2_9ZZZZ</name>
<dbReference type="EMBL" id="LAZR01058276">
    <property type="protein sequence ID" value="KKK70248.1"/>
    <property type="molecule type" value="Genomic_DNA"/>
</dbReference>
<evidence type="ECO:0000313" key="1">
    <source>
        <dbReference type="EMBL" id="KKK70248.1"/>
    </source>
</evidence>
<dbReference type="Gene3D" id="3.30.1330.70">
    <property type="entry name" value="Holliday junction resolvase RusA"/>
    <property type="match status" value="1"/>
</dbReference>
<protein>
    <submittedName>
        <fullName evidence="1">Uncharacterized protein</fullName>
    </submittedName>
</protein>
<gene>
    <name evidence="1" type="ORF">LCGC14_2925870</name>
</gene>
<dbReference type="GO" id="GO:0006281">
    <property type="term" value="P:DNA repair"/>
    <property type="evidence" value="ECO:0007669"/>
    <property type="project" value="InterPro"/>
</dbReference>
<accession>A0A0F8XMP2</accession>
<organism evidence="1">
    <name type="scientific">marine sediment metagenome</name>
    <dbReference type="NCBI Taxonomy" id="412755"/>
    <lineage>
        <taxon>unclassified sequences</taxon>
        <taxon>metagenomes</taxon>
        <taxon>ecological metagenomes</taxon>
    </lineage>
</organism>
<proteinExistence type="predicted"/>
<dbReference type="SUPFAM" id="SSF103084">
    <property type="entry name" value="Holliday junction resolvase RusA"/>
    <property type="match status" value="1"/>
</dbReference>